<keyword evidence="1" id="KW-0732">Signal</keyword>
<keyword evidence="3" id="KW-1185">Reference proteome</keyword>
<sequence>MLRTLFLCALTFPVRDAQSLQSWHPKQFRKHSIAKTADGAENKQISLEPVLTPVGSPTLAGESLAPAVVDVSTQSGNGERATVEQGEKVGEYPHFEQCRNCTLCAADQLEPSFHTSLAEIQPTHDTCPVCRGCTHHIERINTQPKVAGTAVKMATGNTGASIYTTPTNRTTNGIAVIKVHGVKSDMVAVSKVPQMMRLYHNSYYKSDERKMVNALMKLQHDCGLDHINIQEWIEPLRAVVPGLSQRLEIKESIFAEFAEGASLEVLTGKLTDEKLFKLLQRVPHEAIYNAALFDTLFVQGDRHGENLFITDEGGFKLIDTRDTTLTFMDSLFLPGTYFMERNRIGNEAMHAKVPPPPGPPKRRDHWLQLTLDYRCHVPGGAIGFNYPPKVHQCLASMQNASAEELMARYGLPGLSHGKRLQLAARTLHDEGFEAALHAIPKKKVIKDQPPNGFPWQEPCCDIAFKVHARRDQTRRPLPVKPAAT</sequence>
<dbReference type="AlphaFoldDB" id="A0AAE0FJJ0"/>
<comment type="caution">
    <text evidence="2">The sequence shown here is derived from an EMBL/GenBank/DDBJ whole genome shotgun (WGS) entry which is preliminary data.</text>
</comment>
<dbReference type="Proteomes" id="UP001190700">
    <property type="component" value="Unassembled WGS sequence"/>
</dbReference>
<feature type="chain" id="PRO_5041956506" description="PI3K/PI4K catalytic domain-containing protein" evidence="1">
    <location>
        <begin position="18"/>
        <end position="484"/>
    </location>
</feature>
<gene>
    <name evidence="2" type="ORF">CYMTET_30415</name>
</gene>
<proteinExistence type="predicted"/>
<evidence type="ECO:0000313" key="3">
    <source>
        <dbReference type="Proteomes" id="UP001190700"/>
    </source>
</evidence>
<evidence type="ECO:0008006" key="4">
    <source>
        <dbReference type="Google" id="ProtNLM"/>
    </source>
</evidence>
<protein>
    <recommendedName>
        <fullName evidence="4">PI3K/PI4K catalytic domain-containing protein</fullName>
    </recommendedName>
</protein>
<evidence type="ECO:0000256" key="1">
    <source>
        <dbReference type="SAM" id="SignalP"/>
    </source>
</evidence>
<reference evidence="2 3" key="1">
    <citation type="journal article" date="2015" name="Genome Biol. Evol.">
        <title>Comparative Genomics of a Bacterivorous Green Alga Reveals Evolutionary Causalities and Consequences of Phago-Mixotrophic Mode of Nutrition.</title>
        <authorList>
            <person name="Burns J.A."/>
            <person name="Paasch A."/>
            <person name="Narechania A."/>
            <person name="Kim E."/>
        </authorList>
    </citation>
    <scope>NUCLEOTIDE SEQUENCE [LARGE SCALE GENOMIC DNA]</scope>
    <source>
        <strain evidence="2 3">PLY_AMNH</strain>
    </source>
</reference>
<feature type="signal peptide" evidence="1">
    <location>
        <begin position="1"/>
        <end position="17"/>
    </location>
</feature>
<organism evidence="2 3">
    <name type="scientific">Cymbomonas tetramitiformis</name>
    <dbReference type="NCBI Taxonomy" id="36881"/>
    <lineage>
        <taxon>Eukaryota</taxon>
        <taxon>Viridiplantae</taxon>
        <taxon>Chlorophyta</taxon>
        <taxon>Pyramimonadophyceae</taxon>
        <taxon>Pyramimonadales</taxon>
        <taxon>Pyramimonadaceae</taxon>
        <taxon>Cymbomonas</taxon>
    </lineage>
</organism>
<evidence type="ECO:0000313" key="2">
    <source>
        <dbReference type="EMBL" id="KAK3260640.1"/>
    </source>
</evidence>
<dbReference type="EMBL" id="LGRX02017549">
    <property type="protein sequence ID" value="KAK3260640.1"/>
    <property type="molecule type" value="Genomic_DNA"/>
</dbReference>
<accession>A0AAE0FJJ0</accession>
<name>A0AAE0FJJ0_9CHLO</name>